<dbReference type="Proteomes" id="UP001165584">
    <property type="component" value="Unassembled WGS sequence"/>
</dbReference>
<sequence length="173" mass="17567">MTERASESATARRRPLARVAVLAIPGGIVVGAQIGVEYSLVSTVSNLLLDPVWLGGSGSVGLAIFGAMVGAGVGALLGIGVGGFTAGVLALAWAARLPGWAVTVLGSCAVAAAAFGLTALTFGFHLETLLLPLFASTRGVAGVILLSWLAGLRPHDYWDALEARERERASASD</sequence>
<protein>
    <submittedName>
        <fullName evidence="2">Uncharacterized protein</fullName>
    </submittedName>
</protein>
<name>A0ABT2GUT1_9MICO</name>
<feature type="transmembrane region" description="Helical" evidence="1">
    <location>
        <begin position="130"/>
        <end position="150"/>
    </location>
</feature>
<dbReference type="EMBL" id="JANLCM010000002">
    <property type="protein sequence ID" value="MCS5719977.1"/>
    <property type="molecule type" value="Genomic_DNA"/>
</dbReference>
<evidence type="ECO:0000256" key="1">
    <source>
        <dbReference type="SAM" id="Phobius"/>
    </source>
</evidence>
<organism evidence="2 3">
    <name type="scientific">Herbiconiux aconitum</name>
    <dbReference type="NCBI Taxonomy" id="2970913"/>
    <lineage>
        <taxon>Bacteria</taxon>
        <taxon>Bacillati</taxon>
        <taxon>Actinomycetota</taxon>
        <taxon>Actinomycetes</taxon>
        <taxon>Micrococcales</taxon>
        <taxon>Microbacteriaceae</taxon>
        <taxon>Herbiconiux</taxon>
    </lineage>
</organism>
<dbReference type="RefSeq" id="WP_259509640.1">
    <property type="nucleotide sequence ID" value="NZ_JANLCM010000002.1"/>
</dbReference>
<keyword evidence="1" id="KW-0472">Membrane</keyword>
<feature type="transmembrane region" description="Helical" evidence="1">
    <location>
        <begin position="60"/>
        <end position="93"/>
    </location>
</feature>
<proteinExistence type="predicted"/>
<keyword evidence="3" id="KW-1185">Reference proteome</keyword>
<reference evidence="2" key="1">
    <citation type="submission" date="2022-08" db="EMBL/GenBank/DDBJ databases">
        <authorList>
            <person name="Deng Y."/>
            <person name="Han X.-F."/>
            <person name="Zhang Y.-Q."/>
        </authorList>
    </citation>
    <scope>NUCLEOTIDE SEQUENCE</scope>
    <source>
        <strain evidence="2">CPCC 205763</strain>
    </source>
</reference>
<keyword evidence="1" id="KW-1133">Transmembrane helix</keyword>
<keyword evidence="1" id="KW-0812">Transmembrane</keyword>
<feature type="transmembrane region" description="Helical" evidence="1">
    <location>
        <begin position="20"/>
        <end position="40"/>
    </location>
</feature>
<evidence type="ECO:0000313" key="3">
    <source>
        <dbReference type="Proteomes" id="UP001165584"/>
    </source>
</evidence>
<gene>
    <name evidence="2" type="ORF">N1027_17740</name>
</gene>
<accession>A0ABT2GUT1</accession>
<feature type="transmembrane region" description="Helical" evidence="1">
    <location>
        <begin position="100"/>
        <end position="124"/>
    </location>
</feature>
<evidence type="ECO:0000313" key="2">
    <source>
        <dbReference type="EMBL" id="MCS5719977.1"/>
    </source>
</evidence>
<comment type="caution">
    <text evidence="2">The sequence shown here is derived from an EMBL/GenBank/DDBJ whole genome shotgun (WGS) entry which is preliminary data.</text>
</comment>